<dbReference type="STRING" id="647113.Metok_0147"/>
<dbReference type="HOGENOM" id="CLU_1076106_0_0_2"/>
<reference evidence="1" key="1">
    <citation type="submission" date="2011-05" db="EMBL/GenBank/DDBJ databases">
        <title>Complete sequence of chromosome of Methanothermococcus okinawensis IH1.</title>
        <authorList>
            <consortium name="US DOE Joint Genome Institute"/>
            <person name="Lucas S."/>
            <person name="Han J."/>
            <person name="Lapidus A."/>
            <person name="Cheng J.-F."/>
            <person name="Goodwin L."/>
            <person name="Pitluck S."/>
            <person name="Peters L."/>
            <person name="Mikhailova N."/>
            <person name="Held B."/>
            <person name="Han C."/>
            <person name="Tapia R."/>
            <person name="Land M."/>
            <person name="Hauser L."/>
            <person name="Kyrpides N."/>
            <person name="Ivanova N."/>
            <person name="Pagani I."/>
            <person name="Sieprawska-Lupa M."/>
            <person name="Takai K."/>
            <person name="Miyazaki J."/>
            <person name="Whitman W."/>
            <person name="Woyke T."/>
        </authorList>
    </citation>
    <scope>NUCLEOTIDE SEQUENCE [LARGE SCALE GENOMIC DNA]</scope>
    <source>
        <strain evidence="1">IH1</strain>
    </source>
</reference>
<dbReference type="eggNOG" id="arCOG05037">
    <property type="taxonomic scope" value="Archaea"/>
</dbReference>
<dbReference type="OrthoDB" id="65227at2157"/>
<organism evidence="1 2">
    <name type="scientific">Methanothermococcus okinawensis (strain DSM 14208 / JCM 11175 / IH1)</name>
    <dbReference type="NCBI Taxonomy" id="647113"/>
    <lineage>
        <taxon>Archaea</taxon>
        <taxon>Methanobacteriati</taxon>
        <taxon>Methanobacteriota</taxon>
        <taxon>Methanomada group</taxon>
        <taxon>Methanococci</taxon>
        <taxon>Methanococcales</taxon>
        <taxon>Methanococcaceae</taxon>
        <taxon>Methanothermococcus</taxon>
    </lineage>
</organism>
<evidence type="ECO:0000313" key="1">
    <source>
        <dbReference type="EMBL" id="AEH06142.1"/>
    </source>
</evidence>
<dbReference type="KEGG" id="mok:Metok_0147"/>
<dbReference type="AlphaFoldDB" id="F8AN15"/>
<proteinExistence type="predicted"/>
<protein>
    <submittedName>
        <fullName evidence="1">Uncharacterized protein</fullName>
    </submittedName>
</protein>
<dbReference type="GeneID" id="10772264"/>
<sequence length="265" mass="30463">MIEIISYQEVKGNNKDIVNNEFEKLLNEIKNKYNAEILSVDYEEEDGKEGILYIKVGELKITFNSFLEYVDFCLNYGADLDIVSPSKLKISSKEFGETVAHIIEFFKRFYEKYNIMFNVHIKEEDNINVEEYKNGIYDEDDIFALQEEGLIKVKAVFEGFGSSEDEVIKKVLLSFGDNIVVNKVITKPLEKEGNYKNVNFYGLIAVEIFCKPFDIVEMAYKFLPVVISIEDRYIEIDGLELQDIGNDLGGAVFELTHAAVMKNLN</sequence>
<accession>F8AN15</accession>
<dbReference type="RefSeq" id="WP_013866328.1">
    <property type="nucleotide sequence ID" value="NC_015636.1"/>
</dbReference>
<gene>
    <name evidence="1" type="ordered locus">Metok_0147</name>
</gene>
<dbReference type="EMBL" id="CP002792">
    <property type="protein sequence ID" value="AEH06142.1"/>
    <property type="molecule type" value="Genomic_DNA"/>
</dbReference>
<dbReference type="Proteomes" id="UP000009296">
    <property type="component" value="Chromosome"/>
</dbReference>
<keyword evidence="2" id="KW-1185">Reference proteome</keyword>
<name>F8AN15_METOI</name>
<evidence type="ECO:0000313" key="2">
    <source>
        <dbReference type="Proteomes" id="UP000009296"/>
    </source>
</evidence>